<dbReference type="AlphaFoldDB" id="A0A2P6P6U9"/>
<dbReference type="Proteomes" id="UP000238479">
    <property type="component" value="Chromosome 7"/>
</dbReference>
<dbReference type="CDD" id="cd05327">
    <property type="entry name" value="retinol-DH_like_SDR_c_like"/>
    <property type="match status" value="1"/>
</dbReference>
<protein>
    <submittedName>
        <fullName evidence="2">Putative very-long-chain 3-oxoacyl-CoA reductase</fullName>
        <ecNumber evidence="2">1.1.1.330</ecNumber>
    </submittedName>
</protein>
<keyword evidence="3" id="KW-1185">Reference proteome</keyword>
<keyword evidence="2" id="KW-0560">Oxidoreductase</keyword>
<proteinExistence type="inferred from homology"/>
<sequence length="309" mass="34092">MGLFSKKGPSGFSSTSTAEEVTQGIDATGASSGIGTETTRVLVLRGAYVVMAVRNKDAGINVKEAILKEIPDAKIDVTGLDLSSMASVRKFAEEYNSKGLPLNILINNAGVMVDKFKLSQDNIELDFATNHLGHFLLTNLLLENMKHTSRKSSIEGRIVNVSSLGHRYTYREGIRFEIINDKSRYKSYKNYVAYAESKLANILHANELTRRLKKGFSANSLHPGTIRTNIMRNDISVKCLLKVLRLIFISKTIQQGAATTCFLALNPQVKGVSGEYYVDCNIAKPSSQANDADLAKRLWDFSFSLTNLK</sequence>
<gene>
    <name evidence="2" type="ORF">RchiOBHm_Chr7g0197421</name>
</gene>
<evidence type="ECO:0000256" key="1">
    <source>
        <dbReference type="RuleBase" id="RU000363"/>
    </source>
</evidence>
<accession>A0A2P6P6U9</accession>
<dbReference type="Gene3D" id="3.40.50.720">
    <property type="entry name" value="NAD(P)-binding Rossmann-like Domain"/>
    <property type="match status" value="1"/>
</dbReference>
<dbReference type="Gramene" id="PRQ17661">
    <property type="protein sequence ID" value="PRQ17661"/>
    <property type="gene ID" value="RchiOBHm_Chr7g0197421"/>
</dbReference>
<dbReference type="SUPFAM" id="SSF51735">
    <property type="entry name" value="NAD(P)-binding Rossmann-fold domains"/>
    <property type="match status" value="1"/>
</dbReference>
<comment type="similarity">
    <text evidence="1">Belongs to the short-chain dehydrogenases/reductases (SDR) family.</text>
</comment>
<dbReference type="Pfam" id="PF00106">
    <property type="entry name" value="adh_short"/>
    <property type="match status" value="1"/>
</dbReference>
<dbReference type="InterPro" id="IPR002347">
    <property type="entry name" value="SDR_fam"/>
</dbReference>
<reference evidence="2 3" key="1">
    <citation type="journal article" date="2018" name="Nat. Genet.">
        <title>The Rosa genome provides new insights in the design of modern roses.</title>
        <authorList>
            <person name="Bendahmane M."/>
        </authorList>
    </citation>
    <scope>NUCLEOTIDE SEQUENCE [LARGE SCALE GENOMIC DNA]</scope>
    <source>
        <strain evidence="3">cv. Old Blush</strain>
    </source>
</reference>
<dbReference type="InterPro" id="IPR036291">
    <property type="entry name" value="NAD(P)-bd_dom_sf"/>
</dbReference>
<dbReference type="EC" id="1.1.1.330" evidence="2"/>
<dbReference type="OMA" id="GAYIDDC"/>
<evidence type="ECO:0000313" key="3">
    <source>
        <dbReference type="Proteomes" id="UP000238479"/>
    </source>
</evidence>
<evidence type="ECO:0000313" key="2">
    <source>
        <dbReference type="EMBL" id="PRQ17661.1"/>
    </source>
</evidence>
<dbReference type="InterPro" id="IPR055280">
    <property type="entry name" value="TIC32"/>
</dbReference>
<organism evidence="2 3">
    <name type="scientific">Rosa chinensis</name>
    <name type="common">China rose</name>
    <dbReference type="NCBI Taxonomy" id="74649"/>
    <lineage>
        <taxon>Eukaryota</taxon>
        <taxon>Viridiplantae</taxon>
        <taxon>Streptophyta</taxon>
        <taxon>Embryophyta</taxon>
        <taxon>Tracheophyta</taxon>
        <taxon>Spermatophyta</taxon>
        <taxon>Magnoliopsida</taxon>
        <taxon>eudicotyledons</taxon>
        <taxon>Gunneridae</taxon>
        <taxon>Pentapetalae</taxon>
        <taxon>rosids</taxon>
        <taxon>fabids</taxon>
        <taxon>Rosales</taxon>
        <taxon>Rosaceae</taxon>
        <taxon>Rosoideae</taxon>
        <taxon>Rosoideae incertae sedis</taxon>
        <taxon>Rosa</taxon>
    </lineage>
</organism>
<dbReference type="EMBL" id="PDCK01000045">
    <property type="protein sequence ID" value="PRQ17661.1"/>
    <property type="molecule type" value="Genomic_DNA"/>
</dbReference>
<comment type="caution">
    <text evidence="2">The sequence shown here is derived from an EMBL/GenBank/DDBJ whole genome shotgun (WGS) entry which is preliminary data.</text>
</comment>
<name>A0A2P6P6U9_ROSCH</name>
<dbReference type="PANTHER" id="PTHR48476">
    <property type="entry name" value="SHORT-CHAIN DEHYDROGENASE TIC 32, CHLOROPLASTIC-LIKE"/>
    <property type="match status" value="1"/>
</dbReference>
<dbReference type="PANTHER" id="PTHR48476:SF1">
    <property type="entry name" value="SHORT-CHAIN DEHYDROGENASE TIC 32, CHLOROPLASTIC-LIKE"/>
    <property type="match status" value="1"/>
</dbReference>
<dbReference type="STRING" id="74649.A0A2P6P6U9"/>
<dbReference type="PRINTS" id="PR00080">
    <property type="entry name" value="SDRFAMILY"/>
</dbReference>
<dbReference type="GO" id="GO:0141040">
    <property type="term" value="F:very-long-chain 3-oxoacyl-CoA reductase activity"/>
    <property type="evidence" value="ECO:0007669"/>
    <property type="project" value="UniProtKB-EC"/>
</dbReference>
<dbReference type="PRINTS" id="PR00081">
    <property type="entry name" value="GDHRDH"/>
</dbReference>